<dbReference type="InterPro" id="IPR011444">
    <property type="entry name" value="DUF1549"/>
</dbReference>
<evidence type="ECO:0000256" key="2">
    <source>
        <dbReference type="SAM" id="SignalP"/>
    </source>
</evidence>
<keyword evidence="2" id="KW-0732">Signal</keyword>
<feature type="domain" description="DUF1549" evidence="3">
    <location>
        <begin position="152"/>
        <end position="357"/>
    </location>
</feature>
<gene>
    <name evidence="6" type="ORF">Poly30_50900</name>
</gene>
<dbReference type="Pfam" id="PF07587">
    <property type="entry name" value="PSD1"/>
    <property type="match status" value="1"/>
</dbReference>
<dbReference type="RefSeq" id="WP_145204054.1">
    <property type="nucleotide sequence ID" value="NZ_CP036434.1"/>
</dbReference>
<keyword evidence="7" id="KW-1185">Reference proteome</keyword>
<feature type="chain" id="PRO_5022040020" evidence="2">
    <location>
        <begin position="25"/>
        <end position="942"/>
    </location>
</feature>
<dbReference type="AlphaFoldDB" id="A0A518EZM1"/>
<dbReference type="OrthoDB" id="127107at2"/>
<reference evidence="6 7" key="1">
    <citation type="submission" date="2019-02" db="EMBL/GenBank/DDBJ databases">
        <title>Deep-cultivation of Planctomycetes and their phenomic and genomic characterization uncovers novel biology.</title>
        <authorList>
            <person name="Wiegand S."/>
            <person name="Jogler M."/>
            <person name="Boedeker C."/>
            <person name="Pinto D."/>
            <person name="Vollmers J."/>
            <person name="Rivas-Marin E."/>
            <person name="Kohn T."/>
            <person name="Peeters S.H."/>
            <person name="Heuer A."/>
            <person name="Rast P."/>
            <person name="Oberbeckmann S."/>
            <person name="Bunk B."/>
            <person name="Jeske O."/>
            <person name="Meyerdierks A."/>
            <person name="Storesund J.E."/>
            <person name="Kallscheuer N."/>
            <person name="Luecker S."/>
            <person name="Lage O.M."/>
            <person name="Pohl T."/>
            <person name="Merkel B.J."/>
            <person name="Hornburger P."/>
            <person name="Mueller R.-W."/>
            <person name="Bruemmer F."/>
            <person name="Labrenz M."/>
            <person name="Spormann A.M."/>
            <person name="Op den Camp H."/>
            <person name="Overmann J."/>
            <person name="Amann R."/>
            <person name="Jetten M.S.M."/>
            <person name="Mascher T."/>
            <person name="Medema M.H."/>
            <person name="Devos D.P."/>
            <person name="Kaster A.-K."/>
            <person name="Ovreas L."/>
            <person name="Rohde M."/>
            <person name="Galperin M.Y."/>
            <person name="Jogler C."/>
        </authorList>
    </citation>
    <scope>NUCLEOTIDE SEQUENCE [LARGE SCALE GENOMIC DNA]</scope>
    <source>
        <strain evidence="6 7">Poly30</strain>
    </source>
</reference>
<feature type="domain" description="DUF1553" evidence="4">
    <location>
        <begin position="654"/>
        <end position="910"/>
    </location>
</feature>
<feature type="domain" description="Cytochrome C Planctomycete-type" evidence="5">
    <location>
        <begin position="48"/>
        <end position="104"/>
    </location>
</feature>
<name>A0A518EZM1_9BACT</name>
<evidence type="ECO:0000259" key="5">
    <source>
        <dbReference type="Pfam" id="PF07635"/>
    </source>
</evidence>
<evidence type="ECO:0000313" key="6">
    <source>
        <dbReference type="EMBL" id="QDV09532.1"/>
    </source>
</evidence>
<dbReference type="InterPro" id="IPR011429">
    <property type="entry name" value="Cyt_c_Planctomycete-type"/>
</dbReference>
<dbReference type="InterPro" id="IPR022655">
    <property type="entry name" value="DUF1553"/>
</dbReference>
<sequence length="942" mass="103745" precursor="true">MLVACFVLPLAGAVAFGAASSVTARFGAGSDEVPSWTEDVRPILSEHCFACHGPDPEARASGLRLDTLDGMVAGSVLDLAAPEESELIYRVVTDVDFDHMPPPEAGRALLPEEVDVLRRWMESGAEWEPHWAYAPFAEEGETEDENGAAACIDDFVEAALARVDLALSSPAPPRDLLRRVYFDVIGLPPSADVIAAFEADPSEEAYAAHVDRLLASTEFGEHWARHWLDIARYADSHGYTIDGGRSIWPWRDWVVEAIAGDLPFDQFTIQQLAGDLLPDATRDSIIATGFHRNTQVNQEGGAKDEENRINAVIDRVATTGSVWLGSSVACAQCHTHKFDPITHTEYYQLFAFFNSTEDGGVSSEPSLLVPQSDGDTERAARWEGQLAAAEDAYAREWNAASEGWTLWQPERATGSNGPELRPEISGAYRVLGQSPVFSTYVLEGPAPGADRVASVRLEVLADGGPGRYGRNFVLQDVRVASRKVGETEWEAHGLASARSDFDQDTSATGGNHYPAASIASGEGPGWAVSPQLSQPHVIELVLDRAIDMKDRELRLELVQEFGDQHTIGAFRLGLAAEASERPPVTKEWIDAWTALKKVRDERPRMPSTLVMRERSVPRVTRRFERGSFLDQREEVSPGVPDAFDHFSDGAPMSTRLDLARWLVHPANALVHRVTVNRWWQQLFGTGLVPTENDFGLRGVRPTHPELLEWLARDFVEHGMSRRHTLRTMLLSRTYRQSPDPEETRREVDPKGTQLSWRAPRRLSGEVLRDSMLKASGLLDATVGGGPVQPPQPPGVFAFTQSRKKWEPSEGSARFRRSLYTRIWRSSPFPFFTTLDAPSPGFSCTRRTSSRSPLQALALANDPLVIELAKGMGDRLLAELPESAWVERAGAAYRLALGRPATAGEAELLAAHARRIADQRGDAAAAAALSRVVFNLYEFTHRP</sequence>
<dbReference type="GO" id="GO:0009055">
    <property type="term" value="F:electron transfer activity"/>
    <property type="evidence" value="ECO:0007669"/>
    <property type="project" value="InterPro"/>
</dbReference>
<proteinExistence type="predicted"/>
<evidence type="ECO:0000256" key="1">
    <source>
        <dbReference type="SAM" id="MobiDB-lite"/>
    </source>
</evidence>
<dbReference type="InterPro" id="IPR036909">
    <property type="entry name" value="Cyt_c-like_dom_sf"/>
</dbReference>
<protein>
    <submittedName>
        <fullName evidence="6">Planctomycete cytochrome C</fullName>
    </submittedName>
</protein>
<dbReference type="Pfam" id="PF07583">
    <property type="entry name" value="PSCyt2"/>
    <property type="match status" value="1"/>
</dbReference>
<dbReference type="Pfam" id="PF07635">
    <property type="entry name" value="PSCyt1"/>
    <property type="match status" value="1"/>
</dbReference>
<feature type="region of interest" description="Disordered" evidence="1">
    <location>
        <begin position="734"/>
        <end position="753"/>
    </location>
</feature>
<dbReference type="PANTHER" id="PTHR35889:SF3">
    <property type="entry name" value="F-BOX DOMAIN-CONTAINING PROTEIN"/>
    <property type="match status" value="1"/>
</dbReference>
<evidence type="ECO:0000259" key="4">
    <source>
        <dbReference type="Pfam" id="PF07587"/>
    </source>
</evidence>
<dbReference type="EMBL" id="CP036434">
    <property type="protein sequence ID" value="QDV09532.1"/>
    <property type="molecule type" value="Genomic_DNA"/>
</dbReference>
<evidence type="ECO:0000313" key="7">
    <source>
        <dbReference type="Proteomes" id="UP000320390"/>
    </source>
</evidence>
<organism evidence="6 7">
    <name type="scientific">Saltatorellus ferox</name>
    <dbReference type="NCBI Taxonomy" id="2528018"/>
    <lineage>
        <taxon>Bacteria</taxon>
        <taxon>Pseudomonadati</taxon>
        <taxon>Planctomycetota</taxon>
        <taxon>Planctomycetia</taxon>
        <taxon>Planctomycetia incertae sedis</taxon>
        <taxon>Saltatorellus</taxon>
    </lineage>
</organism>
<dbReference type="SUPFAM" id="SSF46626">
    <property type="entry name" value="Cytochrome c"/>
    <property type="match status" value="1"/>
</dbReference>
<dbReference type="GO" id="GO:0020037">
    <property type="term" value="F:heme binding"/>
    <property type="evidence" value="ECO:0007669"/>
    <property type="project" value="InterPro"/>
</dbReference>
<feature type="signal peptide" evidence="2">
    <location>
        <begin position="1"/>
        <end position="24"/>
    </location>
</feature>
<evidence type="ECO:0000259" key="3">
    <source>
        <dbReference type="Pfam" id="PF07583"/>
    </source>
</evidence>
<dbReference type="PANTHER" id="PTHR35889">
    <property type="entry name" value="CYCLOINULO-OLIGOSACCHARIDE FRUCTANOTRANSFERASE-RELATED"/>
    <property type="match status" value="1"/>
</dbReference>
<accession>A0A518EZM1</accession>
<dbReference type="Proteomes" id="UP000320390">
    <property type="component" value="Chromosome"/>
</dbReference>